<feature type="region of interest" description="Disordered" evidence="1">
    <location>
        <begin position="99"/>
        <end position="123"/>
    </location>
</feature>
<feature type="chain" id="PRO_5031434335" evidence="2">
    <location>
        <begin position="29"/>
        <end position="123"/>
    </location>
</feature>
<sequence length="123" mass="13544">MKRRTTLVITAMLIGATSLIGSNATAQASSTAFDCPSFCLYEHDDFNMFRDGRHVLLWPHGPCYNVNSSMDNRASSMINDSGRHVRLYDRKNCAGPAGYTAKPHSADKDLTNNGFDNKPSSIK</sequence>
<evidence type="ECO:0000256" key="1">
    <source>
        <dbReference type="SAM" id="MobiDB-lite"/>
    </source>
</evidence>
<gene>
    <name evidence="3" type="ORF">HT134_30330</name>
</gene>
<proteinExistence type="predicted"/>
<comment type="caution">
    <text evidence="3">The sequence shown here is derived from an EMBL/GenBank/DDBJ whole genome shotgun (WGS) entry which is preliminary data.</text>
</comment>
<feature type="signal peptide" evidence="2">
    <location>
        <begin position="1"/>
        <end position="28"/>
    </location>
</feature>
<name>A0A7Y6IUM1_9ACTN</name>
<dbReference type="Pfam" id="PF03995">
    <property type="entry name" value="Inhibitor_I36"/>
    <property type="match status" value="1"/>
</dbReference>
<organism evidence="3 4">
    <name type="scientific">Nonomuraea rhodomycinica</name>
    <dbReference type="NCBI Taxonomy" id="1712872"/>
    <lineage>
        <taxon>Bacteria</taxon>
        <taxon>Bacillati</taxon>
        <taxon>Actinomycetota</taxon>
        <taxon>Actinomycetes</taxon>
        <taxon>Streptosporangiales</taxon>
        <taxon>Streptosporangiaceae</taxon>
        <taxon>Nonomuraea</taxon>
    </lineage>
</organism>
<keyword evidence="2" id="KW-0732">Signal</keyword>
<accession>A0A7Y6IUM1</accession>
<reference evidence="3 4" key="1">
    <citation type="submission" date="2020-06" db="EMBL/GenBank/DDBJ databases">
        <authorList>
            <person name="Chanama M."/>
        </authorList>
    </citation>
    <scope>NUCLEOTIDE SEQUENCE [LARGE SCALE GENOMIC DNA]</scope>
    <source>
        <strain evidence="3 4">TBRC6557</strain>
    </source>
</reference>
<evidence type="ECO:0000313" key="3">
    <source>
        <dbReference type="EMBL" id="NUW44391.1"/>
    </source>
</evidence>
<protein>
    <submittedName>
        <fullName evidence="3">Peptidase inhibitor family I36 protein</fullName>
    </submittedName>
</protein>
<dbReference type="AlphaFoldDB" id="A0A7Y6IUM1"/>
<evidence type="ECO:0000313" key="4">
    <source>
        <dbReference type="Proteomes" id="UP000546126"/>
    </source>
</evidence>
<dbReference type="RefSeq" id="WP_175603908.1">
    <property type="nucleotide sequence ID" value="NZ_JABWGO010000009.1"/>
</dbReference>
<feature type="compositionally biased region" description="Polar residues" evidence="1">
    <location>
        <begin position="111"/>
        <end position="123"/>
    </location>
</feature>
<keyword evidence="4" id="KW-1185">Reference proteome</keyword>
<dbReference type="EMBL" id="JABWGO010000009">
    <property type="protein sequence ID" value="NUW44391.1"/>
    <property type="molecule type" value="Genomic_DNA"/>
</dbReference>
<dbReference type="SUPFAM" id="SSF49695">
    <property type="entry name" value="gamma-Crystallin-like"/>
    <property type="match status" value="1"/>
</dbReference>
<dbReference type="Proteomes" id="UP000546126">
    <property type="component" value="Unassembled WGS sequence"/>
</dbReference>
<dbReference type="InterPro" id="IPR011024">
    <property type="entry name" value="G_crystallin-like"/>
</dbReference>
<dbReference type="Gene3D" id="2.60.20.10">
    <property type="entry name" value="Crystallins"/>
    <property type="match status" value="1"/>
</dbReference>
<evidence type="ECO:0000256" key="2">
    <source>
        <dbReference type="SAM" id="SignalP"/>
    </source>
</evidence>